<comment type="caution">
    <text evidence="2">The sequence shown here is derived from an EMBL/GenBank/DDBJ whole genome shotgun (WGS) entry which is preliminary data.</text>
</comment>
<name>A0A3D9XZL7_PARVE</name>
<evidence type="ECO:0000259" key="1">
    <source>
        <dbReference type="Pfam" id="PF18013"/>
    </source>
</evidence>
<reference evidence="2 3" key="1">
    <citation type="submission" date="2018-08" db="EMBL/GenBank/DDBJ databases">
        <title>Genomic Encyclopedia of Archaeal and Bacterial Type Strains, Phase II (KMG-II): from individual species to whole genera.</title>
        <authorList>
            <person name="Goeker M."/>
        </authorList>
    </citation>
    <scope>NUCLEOTIDE SEQUENCE [LARGE SCALE GENOMIC DNA]</scope>
    <source>
        <strain evidence="2 3">DSM 17099</strain>
    </source>
</reference>
<dbReference type="Proteomes" id="UP000256941">
    <property type="component" value="Unassembled WGS sequence"/>
</dbReference>
<dbReference type="EMBL" id="QTUJ01000001">
    <property type="protein sequence ID" value="REF72389.1"/>
    <property type="molecule type" value="Genomic_DNA"/>
</dbReference>
<accession>A0A3D9XZL7</accession>
<dbReference type="Gene3D" id="1.10.530.10">
    <property type="match status" value="1"/>
</dbReference>
<dbReference type="AlphaFoldDB" id="A0A3D9XZL7"/>
<protein>
    <recommendedName>
        <fullName evidence="1">Phage tail lysozyme domain-containing protein</fullName>
    </recommendedName>
</protein>
<gene>
    <name evidence="2" type="ORF">BDD41_0859</name>
</gene>
<feature type="domain" description="Phage tail lysozyme" evidence="1">
    <location>
        <begin position="10"/>
        <end position="134"/>
    </location>
</feature>
<sequence>MNALSPEVFYAGLVERGVPSHIAQAFVVNARDESGLNPGINEAAPIVPGSRGGYGLMQWTGPRRRALEAFAADRGASVSDPDVQMDYLLTELQGPESRAWSRISAAQTPEEAAAAIVNDFLRPAESHRARRERNYLAGVTFNPENAGQLYIPASEGRDAQGNALNAFGQPPKPERYAPALPQIGTFLDASAFQAPVNNALAAPQFSISPLSTRFR</sequence>
<dbReference type="Pfam" id="PF18013">
    <property type="entry name" value="Phage_lysozyme2"/>
    <property type="match status" value="1"/>
</dbReference>
<dbReference type="InterPro" id="IPR041219">
    <property type="entry name" value="Phage_lysozyme2"/>
</dbReference>
<evidence type="ECO:0000313" key="3">
    <source>
        <dbReference type="Proteomes" id="UP000256941"/>
    </source>
</evidence>
<dbReference type="RefSeq" id="WP_116220873.1">
    <property type="nucleotide sequence ID" value="NZ_CP038196.1"/>
</dbReference>
<proteinExistence type="predicted"/>
<evidence type="ECO:0000313" key="2">
    <source>
        <dbReference type="EMBL" id="REF72389.1"/>
    </source>
</evidence>
<organism evidence="2 3">
    <name type="scientific">Paracoccus versutus</name>
    <name type="common">Thiobacillus versutus</name>
    <dbReference type="NCBI Taxonomy" id="34007"/>
    <lineage>
        <taxon>Bacteria</taxon>
        <taxon>Pseudomonadati</taxon>
        <taxon>Pseudomonadota</taxon>
        <taxon>Alphaproteobacteria</taxon>
        <taxon>Rhodobacterales</taxon>
        <taxon>Paracoccaceae</taxon>
        <taxon>Paracoccus</taxon>
    </lineage>
</organism>